<keyword evidence="4" id="KW-1185">Reference proteome</keyword>
<feature type="region of interest" description="Disordered" evidence="1">
    <location>
        <begin position="239"/>
        <end position="288"/>
    </location>
</feature>
<dbReference type="AlphaFoldDB" id="A0A067RIJ6"/>
<evidence type="ECO:0000259" key="2">
    <source>
        <dbReference type="Pfam" id="PF10545"/>
    </source>
</evidence>
<accession>A0A067RIJ6</accession>
<evidence type="ECO:0000313" key="4">
    <source>
        <dbReference type="Proteomes" id="UP000027135"/>
    </source>
</evidence>
<evidence type="ECO:0000256" key="1">
    <source>
        <dbReference type="SAM" id="MobiDB-lite"/>
    </source>
</evidence>
<feature type="compositionally biased region" description="Polar residues" evidence="1">
    <location>
        <begin position="244"/>
        <end position="262"/>
    </location>
</feature>
<protein>
    <recommendedName>
        <fullName evidence="2">MADF domain-containing protein</fullName>
    </recommendedName>
</protein>
<dbReference type="SMART" id="SM00595">
    <property type="entry name" value="MADF"/>
    <property type="match status" value="1"/>
</dbReference>
<dbReference type="eggNOG" id="ENOG502SDRG">
    <property type="taxonomic scope" value="Eukaryota"/>
</dbReference>
<sequence>MDRNFSDMYQKDAAATCNTTTLGTLSGNDNVTSSDQLESDVLLSIKQEQMDEDIHFSDGTPLGDGSKKFFELTPVEVDVRESFTNYDANTHQDNSDDRSTRTERKMSGKWSEETTLKFIKEYRQLECLWDVKSPSYRNKAVRDAAYMKLADRASLPGFTVQEAKNKIKNLRSTYSQELKKVKHSKKSGSDEVYQPSLIWYKEIDAFLGPVIASRDAQAPTEADVTCVMEEGITENEDTLEGNLQGLSPSHSQLSTPTESADAQSDRKSVKRNLPNPPPQTMQCKKKKIMHGSQMTTSSVSHFNHSFNSSKNDDEFDAFGRSVAAQLKKFSLAGALKTQVKIQSLLTQERIIDAVESESMSPNEDYNITHTPLTPVSHHSQSEMTCCNCIHEASQQVYATSEGLDDINSTDILSQAVNSILPE</sequence>
<proteinExistence type="predicted"/>
<organism evidence="3 4">
    <name type="scientific">Zootermopsis nevadensis</name>
    <name type="common">Dampwood termite</name>
    <dbReference type="NCBI Taxonomy" id="136037"/>
    <lineage>
        <taxon>Eukaryota</taxon>
        <taxon>Metazoa</taxon>
        <taxon>Ecdysozoa</taxon>
        <taxon>Arthropoda</taxon>
        <taxon>Hexapoda</taxon>
        <taxon>Insecta</taxon>
        <taxon>Pterygota</taxon>
        <taxon>Neoptera</taxon>
        <taxon>Polyneoptera</taxon>
        <taxon>Dictyoptera</taxon>
        <taxon>Blattodea</taxon>
        <taxon>Blattoidea</taxon>
        <taxon>Termitoidae</taxon>
        <taxon>Termopsidae</taxon>
        <taxon>Zootermopsis</taxon>
    </lineage>
</organism>
<dbReference type="OrthoDB" id="8190343at2759"/>
<feature type="domain" description="MADF" evidence="2">
    <location>
        <begin position="118"/>
        <end position="203"/>
    </location>
</feature>
<dbReference type="OMA" id="YNITHTP"/>
<dbReference type="EMBL" id="KK852455">
    <property type="protein sequence ID" value="KDR23646.1"/>
    <property type="molecule type" value="Genomic_DNA"/>
</dbReference>
<dbReference type="InterPro" id="IPR006578">
    <property type="entry name" value="MADF-dom"/>
</dbReference>
<feature type="region of interest" description="Disordered" evidence="1">
    <location>
        <begin position="86"/>
        <end position="106"/>
    </location>
</feature>
<dbReference type="InParanoid" id="A0A067RIJ6"/>
<dbReference type="Pfam" id="PF10545">
    <property type="entry name" value="MADF_DNA_bdg"/>
    <property type="match status" value="1"/>
</dbReference>
<feature type="compositionally biased region" description="Basic and acidic residues" evidence="1">
    <location>
        <begin position="93"/>
        <end position="106"/>
    </location>
</feature>
<dbReference type="PANTHER" id="PTHR21505:SF12">
    <property type="entry name" value="MADF DOMAIN-CONTAINING PROTEIN-RELATED"/>
    <property type="match status" value="1"/>
</dbReference>
<name>A0A067RIJ6_ZOONE</name>
<gene>
    <name evidence="3" type="ORF">L798_11564</name>
</gene>
<reference evidence="3 4" key="1">
    <citation type="journal article" date="2014" name="Nat. Commun.">
        <title>Molecular traces of alternative social organization in a termite genome.</title>
        <authorList>
            <person name="Terrapon N."/>
            <person name="Li C."/>
            <person name="Robertson H.M."/>
            <person name="Ji L."/>
            <person name="Meng X."/>
            <person name="Booth W."/>
            <person name="Chen Z."/>
            <person name="Childers C.P."/>
            <person name="Glastad K.M."/>
            <person name="Gokhale K."/>
            <person name="Gowin J."/>
            <person name="Gronenberg W."/>
            <person name="Hermansen R.A."/>
            <person name="Hu H."/>
            <person name="Hunt B.G."/>
            <person name="Huylmans A.K."/>
            <person name="Khalil S.M."/>
            <person name="Mitchell R.D."/>
            <person name="Munoz-Torres M.C."/>
            <person name="Mustard J.A."/>
            <person name="Pan H."/>
            <person name="Reese J.T."/>
            <person name="Scharf M.E."/>
            <person name="Sun F."/>
            <person name="Vogel H."/>
            <person name="Xiao J."/>
            <person name="Yang W."/>
            <person name="Yang Z."/>
            <person name="Yang Z."/>
            <person name="Zhou J."/>
            <person name="Zhu J."/>
            <person name="Brent C.S."/>
            <person name="Elsik C.G."/>
            <person name="Goodisman M.A."/>
            <person name="Liberles D.A."/>
            <person name="Roe R.M."/>
            <person name="Vargo E.L."/>
            <person name="Vilcinskas A."/>
            <person name="Wang J."/>
            <person name="Bornberg-Bauer E."/>
            <person name="Korb J."/>
            <person name="Zhang G."/>
            <person name="Liebig J."/>
        </authorList>
    </citation>
    <scope>NUCLEOTIDE SEQUENCE [LARGE SCALE GENOMIC DNA]</scope>
    <source>
        <tissue evidence="3">Whole organism</tissue>
    </source>
</reference>
<dbReference type="PANTHER" id="PTHR21505">
    <property type="entry name" value="MADF DOMAIN-CONTAINING PROTEIN-RELATED"/>
    <property type="match status" value="1"/>
</dbReference>
<dbReference type="Proteomes" id="UP000027135">
    <property type="component" value="Unassembled WGS sequence"/>
</dbReference>
<evidence type="ECO:0000313" key="3">
    <source>
        <dbReference type="EMBL" id="KDR23646.1"/>
    </source>
</evidence>